<comment type="caution">
    <text evidence="2">The sequence shown here is derived from an EMBL/GenBank/DDBJ whole genome shotgun (WGS) entry which is preliminary data.</text>
</comment>
<organism evidence="2 3">
    <name type="scientific">Scytonema hofmannii PCC 7110</name>
    <dbReference type="NCBI Taxonomy" id="128403"/>
    <lineage>
        <taxon>Bacteria</taxon>
        <taxon>Bacillati</taxon>
        <taxon>Cyanobacteriota</taxon>
        <taxon>Cyanophyceae</taxon>
        <taxon>Nostocales</taxon>
        <taxon>Scytonemataceae</taxon>
        <taxon>Scytonema</taxon>
    </lineage>
</organism>
<reference evidence="2 3" key="1">
    <citation type="journal article" date="2013" name="Genome Biol. Evol.">
        <title>Genomes of Stigonematalean cyanobacteria (subsection V) and the evolution of oxygenic photosynthesis from prokaryotes to plastids.</title>
        <authorList>
            <person name="Dagan T."/>
            <person name="Roettger M."/>
            <person name="Stucken K."/>
            <person name="Landan G."/>
            <person name="Koch R."/>
            <person name="Major P."/>
            <person name="Gould S.B."/>
            <person name="Goremykin V.V."/>
            <person name="Rippka R."/>
            <person name="Tandeau de Marsac N."/>
            <person name="Gugger M."/>
            <person name="Lockhart P.J."/>
            <person name="Allen J.F."/>
            <person name="Brune I."/>
            <person name="Maus I."/>
            <person name="Puhler A."/>
            <person name="Martin W.F."/>
        </authorList>
    </citation>
    <scope>NUCLEOTIDE SEQUENCE [LARGE SCALE GENOMIC DNA]</scope>
    <source>
        <strain evidence="2 3">PCC 7110</strain>
    </source>
</reference>
<dbReference type="Proteomes" id="UP000076925">
    <property type="component" value="Unassembled WGS sequence"/>
</dbReference>
<keyword evidence="1" id="KW-0732">Signal</keyword>
<name>A0A139XEN0_9CYAN</name>
<dbReference type="EMBL" id="ANNX02000016">
    <property type="protein sequence ID" value="KYC43140.1"/>
    <property type="molecule type" value="Genomic_DNA"/>
</dbReference>
<sequence length="216" mass="23864">MNNIFVHLFSTFVFSVSTLAVMCNVSIAQEATATPQEKTAQKICAFDTVENLLPPIQSQQIPSTLAYLAQQGFTENADGSWSCYASDPRKQGRYYTLLKVQQVDGKLVATSFLEEGSLMEGQENRSLELFMLLIQNHTKAKQANLQSIQRYIGTFISLIKEGKVQASPRGYLFDQPNRAFVLYHPVKGEKLKGTGITININSPQNLNSSTVSSTGS</sequence>
<evidence type="ECO:0000313" key="2">
    <source>
        <dbReference type="EMBL" id="KYC43140.1"/>
    </source>
</evidence>
<evidence type="ECO:0000313" key="3">
    <source>
        <dbReference type="Proteomes" id="UP000076925"/>
    </source>
</evidence>
<feature type="signal peptide" evidence="1">
    <location>
        <begin position="1"/>
        <end position="28"/>
    </location>
</feature>
<protein>
    <submittedName>
        <fullName evidence="2">Uncharacterized protein</fullName>
    </submittedName>
</protein>
<keyword evidence="3" id="KW-1185">Reference proteome</keyword>
<evidence type="ECO:0000256" key="1">
    <source>
        <dbReference type="SAM" id="SignalP"/>
    </source>
</evidence>
<gene>
    <name evidence="2" type="ORF">WA1_13660</name>
</gene>
<dbReference type="OrthoDB" id="482454at2"/>
<feature type="chain" id="PRO_5007300674" evidence="1">
    <location>
        <begin position="29"/>
        <end position="216"/>
    </location>
</feature>
<dbReference type="AlphaFoldDB" id="A0A139XEN0"/>
<proteinExistence type="predicted"/>
<accession>A0A139XEN0</accession>
<dbReference type="RefSeq" id="WP_017745310.1">
    <property type="nucleotide sequence ID" value="NZ_KQ976354.1"/>
</dbReference>